<dbReference type="Proteomes" id="UP000799757">
    <property type="component" value="Unassembled WGS sequence"/>
</dbReference>
<keyword evidence="1" id="KW-0472">Membrane</keyword>
<accession>A0A6A6WPB1</accession>
<sequence length="95" mass="10789">MSSRRIGAERWAAFWDDSTFTMDGRMLDASSMSADMVYALVWNRFLFAYLSTDFCFCGSDVLGSCDLLFFTFIFFSFASLFGIRPGMDMATAFLI</sequence>
<feature type="transmembrane region" description="Helical" evidence="1">
    <location>
        <begin position="61"/>
        <end position="83"/>
    </location>
</feature>
<dbReference type="EMBL" id="MU002698">
    <property type="protein sequence ID" value="KAF2785744.1"/>
    <property type="molecule type" value="Genomic_DNA"/>
</dbReference>
<gene>
    <name evidence="2" type="ORF">K505DRAFT_164056</name>
</gene>
<evidence type="ECO:0000256" key="1">
    <source>
        <dbReference type="SAM" id="Phobius"/>
    </source>
</evidence>
<keyword evidence="1" id="KW-1133">Transmembrane helix</keyword>
<reference evidence="2" key="1">
    <citation type="journal article" date="2020" name="Stud. Mycol.">
        <title>101 Dothideomycetes genomes: a test case for predicting lifestyles and emergence of pathogens.</title>
        <authorList>
            <person name="Haridas S."/>
            <person name="Albert R."/>
            <person name="Binder M."/>
            <person name="Bloem J."/>
            <person name="Labutti K."/>
            <person name="Salamov A."/>
            <person name="Andreopoulos B."/>
            <person name="Baker S."/>
            <person name="Barry K."/>
            <person name="Bills G."/>
            <person name="Bluhm B."/>
            <person name="Cannon C."/>
            <person name="Castanera R."/>
            <person name="Culley D."/>
            <person name="Daum C."/>
            <person name="Ezra D."/>
            <person name="Gonzalez J."/>
            <person name="Henrissat B."/>
            <person name="Kuo A."/>
            <person name="Liang C."/>
            <person name="Lipzen A."/>
            <person name="Lutzoni F."/>
            <person name="Magnuson J."/>
            <person name="Mondo S."/>
            <person name="Nolan M."/>
            <person name="Ohm R."/>
            <person name="Pangilinan J."/>
            <person name="Park H.-J."/>
            <person name="Ramirez L."/>
            <person name="Alfaro M."/>
            <person name="Sun H."/>
            <person name="Tritt A."/>
            <person name="Yoshinaga Y."/>
            <person name="Zwiers L.-H."/>
            <person name="Turgeon B."/>
            <person name="Goodwin S."/>
            <person name="Spatafora J."/>
            <person name="Crous P."/>
            <person name="Grigoriev I."/>
        </authorList>
    </citation>
    <scope>NUCLEOTIDE SEQUENCE</scope>
    <source>
        <strain evidence="2">CBS 109.77</strain>
    </source>
</reference>
<keyword evidence="3" id="KW-1185">Reference proteome</keyword>
<dbReference type="AlphaFoldDB" id="A0A6A6WPB1"/>
<name>A0A6A6WPB1_9PLEO</name>
<protein>
    <submittedName>
        <fullName evidence="2">Uncharacterized protein</fullName>
    </submittedName>
</protein>
<proteinExistence type="predicted"/>
<keyword evidence="1" id="KW-0812">Transmembrane</keyword>
<evidence type="ECO:0000313" key="3">
    <source>
        <dbReference type="Proteomes" id="UP000799757"/>
    </source>
</evidence>
<evidence type="ECO:0000313" key="2">
    <source>
        <dbReference type="EMBL" id="KAF2785744.1"/>
    </source>
</evidence>
<organism evidence="2 3">
    <name type="scientific">Melanomma pulvis-pyrius CBS 109.77</name>
    <dbReference type="NCBI Taxonomy" id="1314802"/>
    <lineage>
        <taxon>Eukaryota</taxon>
        <taxon>Fungi</taxon>
        <taxon>Dikarya</taxon>
        <taxon>Ascomycota</taxon>
        <taxon>Pezizomycotina</taxon>
        <taxon>Dothideomycetes</taxon>
        <taxon>Pleosporomycetidae</taxon>
        <taxon>Pleosporales</taxon>
        <taxon>Melanommataceae</taxon>
        <taxon>Melanomma</taxon>
    </lineage>
</organism>